<keyword evidence="2" id="KW-1185">Reference proteome</keyword>
<dbReference type="RefSeq" id="WP_142055051.1">
    <property type="nucleotide sequence ID" value="NZ_VFPA01000002.1"/>
</dbReference>
<reference evidence="1 2" key="1">
    <citation type="submission" date="2019-06" db="EMBL/GenBank/DDBJ databases">
        <title>Sequencing the genomes of 1000 actinobacteria strains.</title>
        <authorList>
            <person name="Klenk H.-P."/>
        </authorList>
    </citation>
    <scope>NUCLEOTIDE SEQUENCE [LARGE SCALE GENOMIC DNA]</scope>
    <source>
        <strain evidence="1 2">DSM 45301</strain>
    </source>
</reference>
<keyword evidence="1" id="KW-0966">Cell projection</keyword>
<dbReference type="Gene3D" id="3.40.50.300">
    <property type="entry name" value="P-loop containing nucleotide triphosphate hydrolases"/>
    <property type="match status" value="1"/>
</dbReference>
<comment type="caution">
    <text evidence="1">The sequence shown here is derived from an EMBL/GenBank/DDBJ whole genome shotgun (WGS) entry which is preliminary data.</text>
</comment>
<dbReference type="OrthoDB" id="5243870at2"/>
<dbReference type="AlphaFoldDB" id="A0A543DPA0"/>
<keyword evidence="1" id="KW-0969">Cilium</keyword>
<evidence type="ECO:0000313" key="2">
    <source>
        <dbReference type="Proteomes" id="UP000315677"/>
    </source>
</evidence>
<name>A0A543DPA0_9PSEU</name>
<evidence type="ECO:0000313" key="1">
    <source>
        <dbReference type="EMBL" id="TQM11147.1"/>
    </source>
</evidence>
<proteinExistence type="predicted"/>
<gene>
    <name evidence="1" type="ORF">FB558_3699</name>
</gene>
<dbReference type="EMBL" id="VFPA01000002">
    <property type="protein sequence ID" value="TQM11147.1"/>
    <property type="molecule type" value="Genomic_DNA"/>
</dbReference>
<keyword evidence="1" id="KW-0282">Flagellum</keyword>
<dbReference type="InterPro" id="IPR027417">
    <property type="entry name" value="P-loop_NTPase"/>
</dbReference>
<accession>A0A543DPA0</accession>
<dbReference type="SUPFAM" id="SSF52540">
    <property type="entry name" value="P-loop containing nucleoside triphosphate hydrolases"/>
    <property type="match status" value="1"/>
</dbReference>
<protein>
    <submittedName>
        <fullName evidence="1">MinD-like ATPase involved in chromosome partitioning or flagellar assembly</fullName>
    </submittedName>
</protein>
<dbReference type="Proteomes" id="UP000315677">
    <property type="component" value="Unassembled WGS sequence"/>
</dbReference>
<sequence>MLITFVSAKNSPGVTTATLALAAEWPREAFVVDADPSGGDIAAGLGRGSWPPGSTVLELVVQARHEPVGHLLQRLAVRVDHGPAVLGGLGRPGQAAAVPWAQLSDAFRALGDIDVLCDGGRFLASGGITPLLQASHHVVVVTWSTLPAARSAARLTALLREEVLPSAAALGLLVVGAGRPYSAGDIATACQVPLLGQLPLDARAARVWAEGREPGPGFRRSALQREARRIALAAPPAQAAS</sequence>
<organism evidence="1 2">
    <name type="scientific">Pseudonocardia kunmingensis</name>
    <dbReference type="NCBI Taxonomy" id="630975"/>
    <lineage>
        <taxon>Bacteria</taxon>
        <taxon>Bacillati</taxon>
        <taxon>Actinomycetota</taxon>
        <taxon>Actinomycetes</taxon>
        <taxon>Pseudonocardiales</taxon>
        <taxon>Pseudonocardiaceae</taxon>
        <taxon>Pseudonocardia</taxon>
    </lineage>
</organism>